<reference evidence="3 4" key="1">
    <citation type="submission" date="2016-05" db="EMBL/GenBank/DDBJ databases">
        <title>A degradative enzymes factory behind the ericoid mycorrhizal symbiosis.</title>
        <authorList>
            <consortium name="DOE Joint Genome Institute"/>
            <person name="Martino E."/>
            <person name="Morin E."/>
            <person name="Grelet G."/>
            <person name="Kuo A."/>
            <person name="Kohler A."/>
            <person name="Daghino S."/>
            <person name="Barry K."/>
            <person name="Choi C."/>
            <person name="Cichocki N."/>
            <person name="Clum A."/>
            <person name="Copeland A."/>
            <person name="Hainaut M."/>
            <person name="Haridas S."/>
            <person name="Labutti K."/>
            <person name="Lindquist E."/>
            <person name="Lipzen A."/>
            <person name="Khouja H.-R."/>
            <person name="Murat C."/>
            <person name="Ohm R."/>
            <person name="Olson A."/>
            <person name="Spatafora J."/>
            <person name="Veneault-Fourrey C."/>
            <person name="Henrissat B."/>
            <person name="Grigoriev I."/>
            <person name="Martin F."/>
            <person name="Perotto S."/>
        </authorList>
    </citation>
    <scope>NUCLEOTIDE SEQUENCE [LARGE SCALE GENOMIC DNA]</scope>
    <source>
        <strain evidence="3 4">UAMH 7357</strain>
    </source>
</reference>
<gene>
    <name evidence="3" type="ORF">NA56DRAFT_310588</name>
</gene>
<dbReference type="Pfam" id="PF11951">
    <property type="entry name" value="Fungal_trans_2"/>
    <property type="match status" value="1"/>
</dbReference>
<dbReference type="PROSITE" id="PS00463">
    <property type="entry name" value="ZN2_CY6_FUNGAL_1"/>
    <property type="match status" value="1"/>
</dbReference>
<evidence type="ECO:0000313" key="4">
    <source>
        <dbReference type="Proteomes" id="UP000235672"/>
    </source>
</evidence>
<dbReference type="Pfam" id="PF00172">
    <property type="entry name" value="Zn_clus"/>
    <property type="match status" value="1"/>
</dbReference>
<keyword evidence="4" id="KW-1185">Reference proteome</keyword>
<feature type="domain" description="Zn(2)-C6 fungal-type" evidence="2">
    <location>
        <begin position="10"/>
        <end position="39"/>
    </location>
</feature>
<dbReference type="STRING" id="1745343.A0A2J6PR08"/>
<dbReference type="InterPro" id="IPR036864">
    <property type="entry name" value="Zn2-C6_fun-type_DNA-bd_sf"/>
</dbReference>
<dbReference type="Gene3D" id="4.10.240.10">
    <property type="entry name" value="Zn(2)-C6 fungal-type DNA-binding domain"/>
    <property type="match status" value="1"/>
</dbReference>
<evidence type="ECO:0000256" key="1">
    <source>
        <dbReference type="ARBA" id="ARBA00023242"/>
    </source>
</evidence>
<dbReference type="AlphaFoldDB" id="A0A2J6PR08"/>
<dbReference type="InterPro" id="IPR001138">
    <property type="entry name" value="Zn2Cys6_DnaBD"/>
</dbReference>
<dbReference type="EMBL" id="KZ613505">
    <property type="protein sequence ID" value="PMD16459.1"/>
    <property type="molecule type" value="Genomic_DNA"/>
</dbReference>
<dbReference type="GO" id="GO:0000981">
    <property type="term" value="F:DNA-binding transcription factor activity, RNA polymerase II-specific"/>
    <property type="evidence" value="ECO:0007669"/>
    <property type="project" value="InterPro"/>
</dbReference>
<evidence type="ECO:0000313" key="3">
    <source>
        <dbReference type="EMBL" id="PMD16459.1"/>
    </source>
</evidence>
<dbReference type="OrthoDB" id="5429770at2759"/>
<dbReference type="SMART" id="SM00066">
    <property type="entry name" value="GAL4"/>
    <property type="match status" value="1"/>
</dbReference>
<name>A0A2J6PR08_9HELO</name>
<protein>
    <recommendedName>
        <fullName evidence="2">Zn(2)-C6 fungal-type domain-containing protein</fullName>
    </recommendedName>
</protein>
<dbReference type="PROSITE" id="PS50048">
    <property type="entry name" value="ZN2_CY6_FUNGAL_2"/>
    <property type="match status" value="1"/>
</dbReference>
<evidence type="ECO:0000259" key="2">
    <source>
        <dbReference type="PROSITE" id="PS50048"/>
    </source>
</evidence>
<sequence length="492" mass="55633">MVFRGKLSKACERCRIRRLRCDLHSGACGQCIRAKVTCSGYRDTQRLRIQDESKSVIRKFTKDAPLSAPRSLSLLIDLQARDAFFIYYATGPSKCWIFLKQYYHSKDSSDHLTLAIEAVSLAYFWHLSYSDAALETARQRYVLALRMTNRALNSPKEVTKEATLLATLLLDLFEKITNSKSLGNKSWTSHVYGALALVKLRGLEKFHEPSEFHILIRLINHYIASSVANATCPPEELLVLRDYVGNNLNYEEHTLRVSDLTIEYARLRSGFRTGAFSDDEHVRASQELDLKLEALDENMPPAWEYTTTLVEKHSDGIFNHHFDSYPHRNICYARNFLRVGRILLNETLIEGYLASSAGERYKALLGGAFDNIDSMAIKICASVPQYTDCDGPALGRVPVSQNSEPSNLDRVLGHSHTLHHQAECHSLIWPLYVAGRSKAGPNVRPWVIKQLHYIGSHFSIRNAEVVGQILEGDTDVCPWDVYAMLGSYAFNA</sequence>
<proteinExistence type="predicted"/>
<dbReference type="Proteomes" id="UP000235672">
    <property type="component" value="Unassembled WGS sequence"/>
</dbReference>
<dbReference type="SUPFAM" id="SSF57701">
    <property type="entry name" value="Zn2/Cys6 DNA-binding domain"/>
    <property type="match status" value="1"/>
</dbReference>
<accession>A0A2J6PR08</accession>
<dbReference type="InterPro" id="IPR053175">
    <property type="entry name" value="DHMBA_Reg_Transcription_Factor"/>
</dbReference>
<dbReference type="InterPro" id="IPR021858">
    <property type="entry name" value="Fun_TF"/>
</dbReference>
<dbReference type="PANTHER" id="PTHR38791">
    <property type="entry name" value="ZN(II)2CYS6 TRANSCRIPTION FACTOR (EUROFUNG)-RELATED-RELATED"/>
    <property type="match status" value="1"/>
</dbReference>
<organism evidence="3 4">
    <name type="scientific">Hyaloscypha hepaticicola</name>
    <dbReference type="NCBI Taxonomy" id="2082293"/>
    <lineage>
        <taxon>Eukaryota</taxon>
        <taxon>Fungi</taxon>
        <taxon>Dikarya</taxon>
        <taxon>Ascomycota</taxon>
        <taxon>Pezizomycotina</taxon>
        <taxon>Leotiomycetes</taxon>
        <taxon>Helotiales</taxon>
        <taxon>Hyaloscyphaceae</taxon>
        <taxon>Hyaloscypha</taxon>
    </lineage>
</organism>
<dbReference type="GO" id="GO:0008270">
    <property type="term" value="F:zinc ion binding"/>
    <property type="evidence" value="ECO:0007669"/>
    <property type="project" value="InterPro"/>
</dbReference>
<keyword evidence="1" id="KW-0539">Nucleus</keyword>
<dbReference type="CDD" id="cd00067">
    <property type="entry name" value="GAL4"/>
    <property type="match status" value="1"/>
</dbReference>
<dbReference type="PANTHER" id="PTHR38791:SF1">
    <property type="entry name" value="TRANSCRIPTION FACTOR, PUTATIVE-RELATED"/>
    <property type="match status" value="1"/>
</dbReference>